<dbReference type="Proteomes" id="UP000323144">
    <property type="component" value="Chromosome"/>
</dbReference>
<organism evidence="2 3">
    <name type="scientific">Spiroplasma chinense</name>
    <dbReference type="NCBI Taxonomy" id="216932"/>
    <lineage>
        <taxon>Bacteria</taxon>
        <taxon>Bacillati</taxon>
        <taxon>Mycoplasmatota</taxon>
        <taxon>Mollicutes</taxon>
        <taxon>Entomoplasmatales</taxon>
        <taxon>Spiroplasmataceae</taxon>
        <taxon>Spiroplasma</taxon>
    </lineage>
</organism>
<protein>
    <recommendedName>
        <fullName evidence="4">Lipoprotein</fullName>
    </recommendedName>
</protein>
<keyword evidence="1" id="KW-0732">Signal</keyword>
<evidence type="ECO:0008006" key="4">
    <source>
        <dbReference type="Google" id="ProtNLM"/>
    </source>
</evidence>
<name>A0A5B9Y5E1_9MOLU</name>
<feature type="chain" id="PRO_5022926131" description="Lipoprotein" evidence="1">
    <location>
        <begin position="21"/>
        <end position="361"/>
    </location>
</feature>
<evidence type="ECO:0000256" key="1">
    <source>
        <dbReference type="SAM" id="SignalP"/>
    </source>
</evidence>
<dbReference type="RefSeq" id="WP_166508625.1">
    <property type="nucleotide sequence ID" value="NZ_CP043026.1"/>
</dbReference>
<keyword evidence="3" id="KW-1185">Reference proteome</keyword>
<dbReference type="AlphaFoldDB" id="A0A5B9Y5E1"/>
<accession>A0A5B9Y5E1</accession>
<dbReference type="EMBL" id="CP043026">
    <property type="protein sequence ID" value="QEH62261.1"/>
    <property type="molecule type" value="Genomic_DNA"/>
</dbReference>
<evidence type="ECO:0000313" key="2">
    <source>
        <dbReference type="EMBL" id="QEH62261.1"/>
    </source>
</evidence>
<proteinExistence type="predicted"/>
<evidence type="ECO:0000313" key="3">
    <source>
        <dbReference type="Proteomes" id="UP000323144"/>
    </source>
</evidence>
<gene>
    <name evidence="2" type="ORF">SCHIN_v1c10680</name>
</gene>
<reference evidence="2 3" key="1">
    <citation type="submission" date="2019-08" db="EMBL/GenBank/DDBJ databases">
        <title>Complete genome sequence of Spiroplasma chinense CCH (DSM 19755).</title>
        <authorList>
            <person name="Shen H.-Y."/>
            <person name="Lin Y.-C."/>
            <person name="Chou L."/>
            <person name="Kuo C.-H."/>
        </authorList>
    </citation>
    <scope>NUCLEOTIDE SEQUENCE [LARGE SCALE GENOMIC DNA]</scope>
    <source>
        <strain evidence="2 3">CCH</strain>
    </source>
</reference>
<dbReference type="KEGG" id="schi:SCHIN_v1c10680"/>
<feature type="signal peptide" evidence="1">
    <location>
        <begin position="1"/>
        <end position="20"/>
    </location>
</feature>
<sequence>MKKMLSILVSLSMTSGIVTQVISCGTPNNETSKTINTTDGLILTSYNSVSNAKETYENAYLKWTTFTPSVGSYIKSYMLTNYTVKANKEKVANKTVELSDVKEEIFDIFNSNLRVYGFLDSDSNFNINDFDFTEFTLVGDLESLYNGPGSEADYSYLKFKVNINFKGSDKTFTVKGGITDWNFDPIKDLDANNFKSIIDKVVEAGYITDWTYGTGAPINQSVFITLDFNGAKKDPNNWSCLELLDEDKNGCDWDEDQWISTETVKKLNTDFISSRLRTAGIIDEKLSLNYNFLELDVASAMSSWNTGGKPTLSNDGEKIWFEKKYDFGVHSVLFKSYFYWPNVEDYRLETWGSYLKSNIIY</sequence>